<sequence>MVVDDEEDIKILFRQKFRKEIKKGEVEFEFVHSAQDAIEYLKREGADPVLILSDINMPGMTGIELLKVIKGNFPELKVFMVTAYGDDKNYQLAQQYGADDYLNKPIDFTALKEKIISLSS</sequence>
<evidence type="ECO:0000313" key="4">
    <source>
        <dbReference type="EMBL" id="MCW6035769.1"/>
    </source>
</evidence>
<evidence type="ECO:0000313" key="5">
    <source>
        <dbReference type="Proteomes" id="UP001526426"/>
    </source>
</evidence>
<feature type="domain" description="Response regulatory" evidence="3">
    <location>
        <begin position="1"/>
        <end position="119"/>
    </location>
</feature>
<reference evidence="4 5" key="1">
    <citation type="submission" date="2021-08" db="EMBL/GenBank/DDBJ databases">
        <title>Draft genome sequence of Spirulina subsalsa with high tolerance to salinity and hype-accumulation of phycocyanin.</title>
        <authorList>
            <person name="Pei H."/>
            <person name="Jiang L."/>
        </authorList>
    </citation>
    <scope>NUCLEOTIDE SEQUENCE [LARGE SCALE GENOMIC DNA]</scope>
    <source>
        <strain evidence="4 5">FACHB-351</strain>
    </source>
</reference>
<dbReference type="Gene3D" id="3.40.50.2300">
    <property type="match status" value="1"/>
</dbReference>
<dbReference type="Proteomes" id="UP001526426">
    <property type="component" value="Unassembled WGS sequence"/>
</dbReference>
<name>A0ABT3L3T3_9CYAN</name>
<accession>A0ABT3L3T3</accession>
<keyword evidence="5" id="KW-1185">Reference proteome</keyword>
<protein>
    <submittedName>
        <fullName evidence="4">Response regulator</fullName>
    </submittedName>
</protein>
<dbReference type="InterPro" id="IPR050595">
    <property type="entry name" value="Bact_response_regulator"/>
</dbReference>
<evidence type="ECO:0000256" key="2">
    <source>
        <dbReference type="PROSITE-ProRule" id="PRU00169"/>
    </source>
</evidence>
<proteinExistence type="predicted"/>
<dbReference type="EMBL" id="JAIHOM010000020">
    <property type="protein sequence ID" value="MCW6035769.1"/>
    <property type="molecule type" value="Genomic_DNA"/>
</dbReference>
<dbReference type="InterPro" id="IPR001789">
    <property type="entry name" value="Sig_transdc_resp-reg_receiver"/>
</dbReference>
<dbReference type="PROSITE" id="PS50110">
    <property type="entry name" value="RESPONSE_REGULATORY"/>
    <property type="match status" value="1"/>
</dbReference>
<dbReference type="PANTHER" id="PTHR44591:SF3">
    <property type="entry name" value="RESPONSE REGULATORY DOMAIN-CONTAINING PROTEIN"/>
    <property type="match status" value="1"/>
</dbReference>
<dbReference type="SMART" id="SM00448">
    <property type="entry name" value="REC"/>
    <property type="match status" value="1"/>
</dbReference>
<dbReference type="InterPro" id="IPR011006">
    <property type="entry name" value="CheY-like_superfamily"/>
</dbReference>
<comment type="caution">
    <text evidence="4">The sequence shown here is derived from an EMBL/GenBank/DDBJ whole genome shotgun (WGS) entry which is preliminary data.</text>
</comment>
<dbReference type="SUPFAM" id="SSF52172">
    <property type="entry name" value="CheY-like"/>
    <property type="match status" value="1"/>
</dbReference>
<organism evidence="4 5">
    <name type="scientific">Spirulina subsalsa FACHB-351</name>
    <dbReference type="NCBI Taxonomy" id="234711"/>
    <lineage>
        <taxon>Bacteria</taxon>
        <taxon>Bacillati</taxon>
        <taxon>Cyanobacteriota</taxon>
        <taxon>Cyanophyceae</taxon>
        <taxon>Spirulinales</taxon>
        <taxon>Spirulinaceae</taxon>
        <taxon>Spirulina</taxon>
    </lineage>
</organism>
<keyword evidence="1 2" id="KW-0597">Phosphoprotein</keyword>
<feature type="modified residue" description="4-aspartylphosphate" evidence="2">
    <location>
        <position position="54"/>
    </location>
</feature>
<evidence type="ECO:0000259" key="3">
    <source>
        <dbReference type="PROSITE" id="PS50110"/>
    </source>
</evidence>
<evidence type="ECO:0000256" key="1">
    <source>
        <dbReference type="ARBA" id="ARBA00022553"/>
    </source>
</evidence>
<dbReference type="Pfam" id="PF00072">
    <property type="entry name" value="Response_reg"/>
    <property type="match status" value="1"/>
</dbReference>
<dbReference type="PANTHER" id="PTHR44591">
    <property type="entry name" value="STRESS RESPONSE REGULATOR PROTEIN 1"/>
    <property type="match status" value="1"/>
</dbReference>
<gene>
    <name evidence="4" type="ORF">K4A83_05705</name>
</gene>